<protein>
    <submittedName>
        <fullName evidence="1">Uncharacterized protein</fullName>
    </submittedName>
</protein>
<dbReference type="EMBL" id="JAEFCI010004289">
    <property type="protein sequence ID" value="KAG5461043.1"/>
    <property type="molecule type" value="Genomic_DNA"/>
</dbReference>
<sequence length="59" mass="6925">MKRRRSWEGREGSHAEPFRFFSEDREVLLLGLRQVDQFASLGNRLQPGVRTAADFVFRT</sequence>
<keyword evidence="2" id="KW-1185">Reference proteome</keyword>
<evidence type="ECO:0000313" key="2">
    <source>
        <dbReference type="Proteomes" id="UP000673691"/>
    </source>
</evidence>
<accession>A0A8H7ZXZ4</accession>
<dbReference type="Proteomes" id="UP000673691">
    <property type="component" value="Unassembled WGS sequence"/>
</dbReference>
<name>A0A8H7ZXZ4_9FUNG</name>
<evidence type="ECO:0000313" key="1">
    <source>
        <dbReference type="EMBL" id="KAG5461043.1"/>
    </source>
</evidence>
<gene>
    <name evidence="1" type="ORF">BJ554DRAFT_6832</name>
</gene>
<proteinExistence type="predicted"/>
<reference evidence="1 2" key="1">
    <citation type="journal article" name="Sci. Rep.">
        <title>Genome-scale phylogenetic analyses confirm Olpidium as the closest living zoosporic fungus to the non-flagellated, terrestrial fungi.</title>
        <authorList>
            <person name="Chang Y."/>
            <person name="Rochon D."/>
            <person name="Sekimoto S."/>
            <person name="Wang Y."/>
            <person name="Chovatia M."/>
            <person name="Sandor L."/>
            <person name="Salamov A."/>
            <person name="Grigoriev I.V."/>
            <person name="Stajich J.E."/>
            <person name="Spatafora J.W."/>
        </authorList>
    </citation>
    <scope>NUCLEOTIDE SEQUENCE [LARGE SCALE GENOMIC DNA]</scope>
    <source>
        <strain evidence="1">S191</strain>
    </source>
</reference>
<dbReference type="AlphaFoldDB" id="A0A8H7ZXZ4"/>
<comment type="caution">
    <text evidence="1">The sequence shown here is derived from an EMBL/GenBank/DDBJ whole genome shotgun (WGS) entry which is preliminary data.</text>
</comment>
<organism evidence="1 2">
    <name type="scientific">Olpidium bornovanus</name>
    <dbReference type="NCBI Taxonomy" id="278681"/>
    <lineage>
        <taxon>Eukaryota</taxon>
        <taxon>Fungi</taxon>
        <taxon>Fungi incertae sedis</taxon>
        <taxon>Olpidiomycota</taxon>
        <taxon>Olpidiomycotina</taxon>
        <taxon>Olpidiomycetes</taxon>
        <taxon>Olpidiales</taxon>
        <taxon>Olpidiaceae</taxon>
        <taxon>Olpidium</taxon>
    </lineage>
</organism>